<dbReference type="CDD" id="cd02947">
    <property type="entry name" value="TRX_family"/>
    <property type="match status" value="1"/>
</dbReference>
<dbReference type="GO" id="GO:0015035">
    <property type="term" value="F:protein-disulfide reductase activity"/>
    <property type="evidence" value="ECO:0007669"/>
    <property type="project" value="InterPro"/>
</dbReference>
<comment type="similarity">
    <text evidence="1 3">Belongs to the thioredoxin family.</text>
</comment>
<dbReference type="InterPro" id="IPR005746">
    <property type="entry name" value="Thioredoxin"/>
</dbReference>
<reference evidence="7 8" key="1">
    <citation type="submission" date="2015-02" db="EMBL/GenBank/DDBJ databases">
        <title>Draft genome sequence of Aspergillus parasiticus SU-1.</title>
        <authorList>
            <person name="Yu J."/>
            <person name="Fedorova N."/>
            <person name="Yin Y."/>
            <person name="Losada L."/>
            <person name="Zafar N."/>
            <person name="Taujale R."/>
            <person name="Ehrlich K.C."/>
            <person name="Bhatnagar D."/>
            <person name="Cleveland T.E."/>
            <person name="Bennett J.W."/>
            <person name="Nierman W.C."/>
        </authorList>
    </citation>
    <scope>NUCLEOTIDE SEQUENCE [LARGE SCALE GENOMIC DNA]</scope>
    <source>
        <strain evidence="8">ATCC 56775 / NRRL 5862 / SRRC 143 / SU-1</strain>
    </source>
</reference>
<sequence>MGVTQITTPAEFQEKVIHSKEPVVVDFFATWCGPCKIIAPTIEKFSNENQGVKFYKVDVEELNTVAADLGIASMPTFVFFKDGQQINELTIRGANPGGVQKGVKALLA</sequence>
<feature type="site" description="Contributes to redox potential value" evidence="4">
    <location>
        <position position="33"/>
    </location>
</feature>
<dbReference type="InterPro" id="IPR017937">
    <property type="entry name" value="Thioredoxin_CS"/>
</dbReference>
<dbReference type="SUPFAM" id="SSF52833">
    <property type="entry name" value="Thioredoxin-like"/>
    <property type="match status" value="1"/>
</dbReference>
<dbReference type="InterPro" id="IPR036249">
    <property type="entry name" value="Thioredoxin-like_sf"/>
</dbReference>
<evidence type="ECO:0000256" key="5">
    <source>
        <dbReference type="PIRSR" id="PIRSR000077-4"/>
    </source>
</evidence>
<feature type="domain" description="Thioredoxin" evidence="6">
    <location>
        <begin position="1"/>
        <end position="108"/>
    </location>
</feature>
<evidence type="ECO:0000313" key="7">
    <source>
        <dbReference type="EMBL" id="KJK66649.1"/>
    </source>
</evidence>
<dbReference type="PRINTS" id="PR00421">
    <property type="entry name" value="THIOREDOXIN"/>
</dbReference>
<evidence type="ECO:0000259" key="6">
    <source>
        <dbReference type="PROSITE" id="PS51352"/>
    </source>
</evidence>
<feature type="active site" description="Nucleophile" evidence="4">
    <location>
        <position position="35"/>
    </location>
</feature>
<feature type="active site" description="Nucleophile" evidence="4">
    <location>
        <position position="32"/>
    </location>
</feature>
<dbReference type="OrthoDB" id="10263751at2759"/>
<dbReference type="InterPro" id="IPR013766">
    <property type="entry name" value="Thioredoxin_domain"/>
</dbReference>
<evidence type="ECO:0000256" key="3">
    <source>
        <dbReference type="PIRNR" id="PIRNR000077"/>
    </source>
</evidence>
<dbReference type="Pfam" id="PF00085">
    <property type="entry name" value="Thioredoxin"/>
    <property type="match status" value="1"/>
</dbReference>
<dbReference type="EMBL" id="JZEE01000237">
    <property type="protein sequence ID" value="KJK66649.1"/>
    <property type="molecule type" value="Genomic_DNA"/>
</dbReference>
<gene>
    <name evidence="7" type="ORF">P875_00128008</name>
</gene>
<dbReference type="PIRSF" id="PIRSF000077">
    <property type="entry name" value="Thioredoxin"/>
    <property type="match status" value="1"/>
</dbReference>
<accession>A0A0F0IFQ5</accession>
<dbReference type="AlphaFoldDB" id="A0A0F0IFQ5"/>
<comment type="caution">
    <text evidence="7">The sequence shown here is derived from an EMBL/GenBank/DDBJ whole genome shotgun (WGS) entry which is preliminary data.</text>
</comment>
<proteinExistence type="inferred from homology"/>
<evidence type="ECO:0000256" key="2">
    <source>
        <dbReference type="ARBA" id="ARBA00023157"/>
    </source>
</evidence>
<dbReference type="Proteomes" id="UP000033540">
    <property type="component" value="Unassembled WGS sequence"/>
</dbReference>
<evidence type="ECO:0000313" key="8">
    <source>
        <dbReference type="Proteomes" id="UP000033540"/>
    </source>
</evidence>
<feature type="disulfide bond" description="Redox-active" evidence="5">
    <location>
        <begin position="32"/>
        <end position="35"/>
    </location>
</feature>
<dbReference type="NCBIfam" id="TIGR01068">
    <property type="entry name" value="thioredoxin"/>
    <property type="match status" value="1"/>
</dbReference>
<keyword evidence="2 5" id="KW-1015">Disulfide bond</keyword>
<evidence type="ECO:0000256" key="1">
    <source>
        <dbReference type="ARBA" id="ARBA00008987"/>
    </source>
</evidence>
<dbReference type="FunFam" id="3.40.30.10:FF:000245">
    <property type="entry name" value="Thioredoxin"/>
    <property type="match status" value="1"/>
</dbReference>
<dbReference type="Gene3D" id="3.40.30.10">
    <property type="entry name" value="Glutaredoxin"/>
    <property type="match status" value="1"/>
</dbReference>
<feature type="site" description="Contributes to redox potential value" evidence="4">
    <location>
        <position position="34"/>
    </location>
</feature>
<protein>
    <recommendedName>
        <fullName evidence="3">Thioredoxin</fullName>
    </recommendedName>
</protein>
<feature type="site" description="Deprotonates C-terminal active site Cys" evidence="4">
    <location>
        <position position="26"/>
    </location>
</feature>
<keyword evidence="5" id="KW-0676">Redox-active center</keyword>
<dbReference type="PROSITE" id="PS51352">
    <property type="entry name" value="THIOREDOXIN_2"/>
    <property type="match status" value="1"/>
</dbReference>
<name>A0A0F0IFQ5_ASPPU</name>
<dbReference type="STRING" id="1403190.A0A0F0IFQ5"/>
<dbReference type="PROSITE" id="PS00194">
    <property type="entry name" value="THIOREDOXIN_1"/>
    <property type="match status" value="1"/>
</dbReference>
<evidence type="ECO:0000256" key="4">
    <source>
        <dbReference type="PIRSR" id="PIRSR000077-1"/>
    </source>
</evidence>
<dbReference type="PANTHER" id="PTHR46115">
    <property type="entry name" value="THIOREDOXIN-LIKE PROTEIN 1"/>
    <property type="match status" value="1"/>
</dbReference>
<organism evidence="7 8">
    <name type="scientific">Aspergillus parasiticus (strain ATCC 56775 / NRRL 5862 / SRRC 143 / SU-1)</name>
    <dbReference type="NCBI Taxonomy" id="1403190"/>
    <lineage>
        <taxon>Eukaryota</taxon>
        <taxon>Fungi</taxon>
        <taxon>Dikarya</taxon>
        <taxon>Ascomycota</taxon>
        <taxon>Pezizomycotina</taxon>
        <taxon>Eurotiomycetes</taxon>
        <taxon>Eurotiomycetidae</taxon>
        <taxon>Eurotiales</taxon>
        <taxon>Aspergillaceae</taxon>
        <taxon>Aspergillus</taxon>
        <taxon>Aspergillus subgen. Circumdati</taxon>
    </lineage>
</organism>